<dbReference type="Gene3D" id="2.30.30.40">
    <property type="entry name" value="SH3 Domains"/>
    <property type="match status" value="1"/>
</dbReference>
<evidence type="ECO:0000313" key="3">
    <source>
        <dbReference type="Proteomes" id="UP000193827"/>
    </source>
</evidence>
<protein>
    <submittedName>
        <fullName evidence="2">Bacterial SH3 domain protein</fullName>
    </submittedName>
</protein>
<dbReference type="PROSITE" id="PS51781">
    <property type="entry name" value="SH3B"/>
    <property type="match status" value="1"/>
</dbReference>
<dbReference type="SMART" id="SM00287">
    <property type="entry name" value="SH3b"/>
    <property type="match status" value="1"/>
</dbReference>
<evidence type="ECO:0000259" key="1">
    <source>
        <dbReference type="PROSITE" id="PS51781"/>
    </source>
</evidence>
<name>A0A1Y5S9L1_9RHOB</name>
<organism evidence="2 3">
    <name type="scientific">Roseovarius litorisediminis</name>
    <dbReference type="NCBI Taxonomy" id="1312363"/>
    <lineage>
        <taxon>Bacteria</taxon>
        <taxon>Pseudomonadati</taxon>
        <taxon>Pseudomonadota</taxon>
        <taxon>Alphaproteobacteria</taxon>
        <taxon>Rhodobacterales</taxon>
        <taxon>Roseobacteraceae</taxon>
        <taxon>Roseovarius</taxon>
    </lineage>
</organism>
<dbReference type="Pfam" id="PF08239">
    <property type="entry name" value="SH3_3"/>
    <property type="match status" value="1"/>
</dbReference>
<dbReference type="EMBL" id="FWFL01000003">
    <property type="protein sequence ID" value="SLN33104.1"/>
    <property type="molecule type" value="Genomic_DNA"/>
</dbReference>
<dbReference type="Proteomes" id="UP000193827">
    <property type="component" value="Unassembled WGS sequence"/>
</dbReference>
<accession>A0A1Y5S9L1</accession>
<gene>
    <name evidence="2" type="ORF">PEL8287_01611</name>
</gene>
<reference evidence="2 3" key="1">
    <citation type="submission" date="2017-03" db="EMBL/GenBank/DDBJ databases">
        <authorList>
            <person name="Afonso C.L."/>
            <person name="Miller P.J."/>
            <person name="Scott M.A."/>
            <person name="Spackman E."/>
            <person name="Goraichik I."/>
            <person name="Dimitrov K.M."/>
            <person name="Suarez D.L."/>
            <person name="Swayne D.E."/>
        </authorList>
    </citation>
    <scope>NUCLEOTIDE SEQUENCE [LARGE SCALE GENOMIC DNA]</scope>
    <source>
        <strain evidence="2 3">CECT 8287</strain>
    </source>
</reference>
<sequence length="224" mass="23882">MLQAGSIPIGCDVSERRLFRVLKLFALSVGFLMPAIRDVQAEGFSFFPAMAQVANIASGDTLNVRAEASGSSADLGDLASGEQIEVLGLNADGRWAHIIWQEGNGWVATRYLAPASRPASDSGLPLNLTCIGNEPFWSLKLDNSTQADFEIAGEMPDHLSLEWSGTSRNVGLAAYGFSGPAVSGVLRRAECSDGMSDRTYGWSVDVVLRDGPMSQLYSGCCVGR</sequence>
<proteinExistence type="predicted"/>
<keyword evidence="3" id="KW-1185">Reference proteome</keyword>
<dbReference type="AlphaFoldDB" id="A0A1Y5S9L1"/>
<dbReference type="OrthoDB" id="5489750at2"/>
<evidence type="ECO:0000313" key="2">
    <source>
        <dbReference type="EMBL" id="SLN33104.1"/>
    </source>
</evidence>
<feature type="domain" description="SH3b" evidence="1">
    <location>
        <begin position="51"/>
        <end position="116"/>
    </location>
</feature>
<dbReference type="InterPro" id="IPR003646">
    <property type="entry name" value="SH3-like_bac-type"/>
</dbReference>